<dbReference type="GO" id="GO:0004407">
    <property type="term" value="F:histone deacetylase activity"/>
    <property type="evidence" value="ECO:0007669"/>
    <property type="project" value="TreeGrafter"/>
</dbReference>
<feature type="non-terminal residue" evidence="2">
    <location>
        <position position="1"/>
    </location>
</feature>
<organism evidence="2 3">
    <name type="scientific">Geodia barretti</name>
    <name type="common">Barrett's horny sponge</name>
    <dbReference type="NCBI Taxonomy" id="519541"/>
    <lineage>
        <taxon>Eukaryota</taxon>
        <taxon>Metazoa</taxon>
        <taxon>Porifera</taxon>
        <taxon>Demospongiae</taxon>
        <taxon>Heteroscleromorpha</taxon>
        <taxon>Tetractinellida</taxon>
        <taxon>Astrophorina</taxon>
        <taxon>Geodiidae</taxon>
        <taxon>Geodia</taxon>
    </lineage>
</organism>
<keyword evidence="3" id="KW-1185">Reference proteome</keyword>
<dbReference type="InterPro" id="IPR023696">
    <property type="entry name" value="Ureohydrolase_dom_sf"/>
</dbReference>
<gene>
    <name evidence="2" type="ORF">GBAR_LOCUS13432</name>
</gene>
<evidence type="ECO:0000313" key="2">
    <source>
        <dbReference type="EMBL" id="CAI8022928.1"/>
    </source>
</evidence>
<proteinExistence type="predicted"/>
<feature type="domain" description="Histone deacetylase" evidence="1">
    <location>
        <begin position="39"/>
        <end position="304"/>
    </location>
</feature>
<dbReference type="SUPFAM" id="SSF52768">
    <property type="entry name" value="Arginase/deacetylase"/>
    <property type="match status" value="1"/>
</dbReference>
<dbReference type="GO" id="GO:0040029">
    <property type="term" value="P:epigenetic regulation of gene expression"/>
    <property type="evidence" value="ECO:0007669"/>
    <property type="project" value="TreeGrafter"/>
</dbReference>
<evidence type="ECO:0000313" key="3">
    <source>
        <dbReference type="Proteomes" id="UP001174909"/>
    </source>
</evidence>
<dbReference type="InterPro" id="IPR023801">
    <property type="entry name" value="His_deacetylse_dom"/>
</dbReference>
<dbReference type="InterPro" id="IPR000286">
    <property type="entry name" value="HDACs"/>
</dbReference>
<sequence length="310" mass="33787">QVLYITPIISITIPECRIPNVRNVYRRASRHCKPLIFGEDLHQIEATPVSIEQICYAHVQEHIDRIKWHCEDSIPLDYDTPTSPASYDIARLSTGGVLRIADAVMASSVSNAFALVRPPGHHATPNRSMGFCLFNNVAIAARYLQREHGVGRVAIIDWDVHHGNGTQDIFYDDPSVFFFSAHQVPLYPGTGMANETGTGDAVGTTLNIPMRPGSEPSDYIEAFQNTLKPALLDFSPDFLIISAGFDAHCLDPLAAINMTADGFASLTDILCEIAAETCEGRLISALEGGYDLKGLSESVVAHVGRLMAHA</sequence>
<protein>
    <submittedName>
        <fullName evidence="2">Probable deacetylase AF_0130</fullName>
    </submittedName>
</protein>
<dbReference type="Gene3D" id="3.40.800.20">
    <property type="entry name" value="Histone deacetylase domain"/>
    <property type="match status" value="1"/>
</dbReference>
<dbReference type="PANTHER" id="PTHR10625">
    <property type="entry name" value="HISTONE DEACETYLASE HDAC1-RELATED"/>
    <property type="match status" value="1"/>
</dbReference>
<dbReference type="Proteomes" id="UP001174909">
    <property type="component" value="Unassembled WGS sequence"/>
</dbReference>
<dbReference type="PRINTS" id="PR01270">
    <property type="entry name" value="HDASUPER"/>
</dbReference>
<evidence type="ECO:0000259" key="1">
    <source>
        <dbReference type="Pfam" id="PF00850"/>
    </source>
</evidence>
<dbReference type="CDD" id="cd09992">
    <property type="entry name" value="HDAC_classII"/>
    <property type="match status" value="1"/>
</dbReference>
<comment type="caution">
    <text evidence="2">The sequence shown here is derived from an EMBL/GenBank/DDBJ whole genome shotgun (WGS) entry which is preliminary data.</text>
</comment>
<dbReference type="AlphaFoldDB" id="A0AA35WIP8"/>
<reference evidence="2" key="1">
    <citation type="submission" date="2023-03" db="EMBL/GenBank/DDBJ databases">
        <authorList>
            <person name="Steffen K."/>
            <person name="Cardenas P."/>
        </authorList>
    </citation>
    <scope>NUCLEOTIDE SEQUENCE</scope>
</reference>
<accession>A0AA35WIP8</accession>
<dbReference type="Pfam" id="PF00850">
    <property type="entry name" value="Hist_deacetyl"/>
    <property type="match status" value="1"/>
</dbReference>
<dbReference type="PANTHER" id="PTHR10625:SF10">
    <property type="entry name" value="HISTONE DEACETYLASE HDAC1"/>
    <property type="match status" value="1"/>
</dbReference>
<dbReference type="EMBL" id="CASHTH010001984">
    <property type="protein sequence ID" value="CAI8022928.1"/>
    <property type="molecule type" value="Genomic_DNA"/>
</dbReference>
<name>A0AA35WIP8_GEOBA</name>
<dbReference type="InterPro" id="IPR037138">
    <property type="entry name" value="His_deacetylse_dom_sf"/>
</dbReference>